<evidence type="ECO:0000313" key="1">
    <source>
        <dbReference type="EMBL" id="KZP33913.1"/>
    </source>
</evidence>
<proteinExistence type="predicted"/>
<dbReference type="EMBL" id="KV417481">
    <property type="protein sequence ID" value="KZP33913.1"/>
    <property type="molecule type" value="Genomic_DNA"/>
</dbReference>
<organism evidence="1 2">
    <name type="scientific">Athelia psychrophila</name>
    <dbReference type="NCBI Taxonomy" id="1759441"/>
    <lineage>
        <taxon>Eukaryota</taxon>
        <taxon>Fungi</taxon>
        <taxon>Dikarya</taxon>
        <taxon>Basidiomycota</taxon>
        <taxon>Agaricomycotina</taxon>
        <taxon>Agaricomycetes</taxon>
        <taxon>Agaricomycetidae</taxon>
        <taxon>Atheliales</taxon>
        <taxon>Atheliaceae</taxon>
        <taxon>Athelia</taxon>
    </lineage>
</organism>
<keyword evidence="2" id="KW-1185">Reference proteome</keyword>
<protein>
    <submittedName>
        <fullName evidence="1">Uncharacterized protein</fullName>
    </submittedName>
</protein>
<accession>A0A166WMQ3</accession>
<dbReference type="AlphaFoldDB" id="A0A166WMQ3"/>
<sequence>MLRHGSLQGLLLGSKRVNGQFQRSPSFARLYAQGQAIRTLDPSKLQPSDYVKLARAQATISTPDSTFKLGYRKLSKSIPSPQGSSGFLYLSSAADKPQSTWEIRFRVTDSNAPQSFQSGADLLRPDNKPWSIQLRALGSKQYAALWELLLRDGLVDDALLHLRPYNVKQHIQTLDPSQLQPSDHLNLSGTTHSKISTQEAAFRVSYTSINNHINPFPDNARGFLYLHSPPAEPKAMWEIRFRVTDNNCPSSFKSGSDLVYPNKTTWAISLGSLQAHHPEYLPLRNLLIREGLDIDALLATMGAAKQKKLTSIPLIDYSLAQRFRVEFQSTARLGVASRHFEAHPSPGSTQPDQLAIRILEMITPVTISNPEFAHRIPMPQEGELVMRYTKHGPKTGMLGPRPKTLDPRPWTLNAQMTAHPVIQAILRDAAT</sequence>
<dbReference type="OrthoDB" id="2839137at2759"/>
<reference evidence="1 2" key="1">
    <citation type="journal article" date="2016" name="Mol. Biol. Evol.">
        <title>Comparative Genomics of Early-Diverging Mushroom-Forming Fungi Provides Insights into the Origins of Lignocellulose Decay Capabilities.</title>
        <authorList>
            <person name="Nagy L.G."/>
            <person name="Riley R."/>
            <person name="Tritt A."/>
            <person name="Adam C."/>
            <person name="Daum C."/>
            <person name="Floudas D."/>
            <person name="Sun H."/>
            <person name="Yadav J.S."/>
            <person name="Pangilinan J."/>
            <person name="Larsson K.H."/>
            <person name="Matsuura K."/>
            <person name="Barry K."/>
            <person name="Labutti K."/>
            <person name="Kuo R."/>
            <person name="Ohm R.A."/>
            <person name="Bhattacharya S.S."/>
            <person name="Shirouzu T."/>
            <person name="Yoshinaga Y."/>
            <person name="Martin F.M."/>
            <person name="Grigoriev I.V."/>
            <person name="Hibbett D.S."/>
        </authorList>
    </citation>
    <scope>NUCLEOTIDE SEQUENCE [LARGE SCALE GENOMIC DNA]</scope>
    <source>
        <strain evidence="1 2">CBS 109695</strain>
    </source>
</reference>
<evidence type="ECO:0000313" key="2">
    <source>
        <dbReference type="Proteomes" id="UP000076532"/>
    </source>
</evidence>
<gene>
    <name evidence="1" type="ORF">FIBSPDRAFT_943014</name>
</gene>
<name>A0A166WMQ3_9AGAM</name>
<dbReference type="Proteomes" id="UP000076532">
    <property type="component" value="Unassembled WGS sequence"/>
</dbReference>